<evidence type="ECO:0000313" key="3">
    <source>
        <dbReference type="WBParaSite" id="MBELARI_LOCUS12159"/>
    </source>
</evidence>
<proteinExistence type="predicted"/>
<feature type="chain" id="PRO_5041987068" evidence="1">
    <location>
        <begin position="22"/>
        <end position="277"/>
    </location>
</feature>
<reference evidence="3" key="1">
    <citation type="submission" date="2024-02" db="UniProtKB">
        <authorList>
            <consortium name="WormBaseParasite"/>
        </authorList>
    </citation>
    <scope>IDENTIFICATION</scope>
</reference>
<organism evidence="2 3">
    <name type="scientific">Mesorhabditis belari</name>
    <dbReference type="NCBI Taxonomy" id="2138241"/>
    <lineage>
        <taxon>Eukaryota</taxon>
        <taxon>Metazoa</taxon>
        <taxon>Ecdysozoa</taxon>
        <taxon>Nematoda</taxon>
        <taxon>Chromadorea</taxon>
        <taxon>Rhabditida</taxon>
        <taxon>Rhabditina</taxon>
        <taxon>Rhabditomorpha</taxon>
        <taxon>Rhabditoidea</taxon>
        <taxon>Rhabditidae</taxon>
        <taxon>Mesorhabditinae</taxon>
        <taxon>Mesorhabditis</taxon>
    </lineage>
</organism>
<dbReference type="Proteomes" id="UP000887575">
    <property type="component" value="Unassembled WGS sequence"/>
</dbReference>
<sequence>MKNLQLFFLLIATLSATRIQAESQQKAENQCSSVLQSAGASQWFGASVAHSIHSINVRALQKFEPSTTEKNSVPTVNLDLSADRPILSHAPDRRGPSDSMYLTDGMKTLDEVLSHMGDKKWDIGFFSPLERVVHVFHMQEAWEMTLKEYQKLKQNPPSSDVCKCAKDIENNGVLKMLRFNALAIREASLIYGDTMKAYDTSLQYYIQGGYTYRFKPERVFKESERGLSLDQILLKEKESMPKLTDAAAWEKWKEIGKMSMTEHFDTALFLYCSLNKV</sequence>
<name>A0AAF3EDV6_9BILA</name>
<dbReference type="AlphaFoldDB" id="A0AAF3EDV6"/>
<dbReference type="WBParaSite" id="MBELARI_LOCUS12159">
    <property type="protein sequence ID" value="MBELARI_LOCUS12159"/>
    <property type="gene ID" value="MBELARI_LOCUS12159"/>
</dbReference>
<protein>
    <submittedName>
        <fullName evidence="3">Uncharacterized protein</fullName>
    </submittedName>
</protein>
<evidence type="ECO:0000313" key="2">
    <source>
        <dbReference type="Proteomes" id="UP000887575"/>
    </source>
</evidence>
<keyword evidence="2" id="KW-1185">Reference proteome</keyword>
<feature type="signal peptide" evidence="1">
    <location>
        <begin position="1"/>
        <end position="21"/>
    </location>
</feature>
<evidence type="ECO:0000256" key="1">
    <source>
        <dbReference type="SAM" id="SignalP"/>
    </source>
</evidence>
<accession>A0AAF3EDV6</accession>
<keyword evidence="1" id="KW-0732">Signal</keyword>